<dbReference type="Pfam" id="PF12833">
    <property type="entry name" value="HTH_18"/>
    <property type="match status" value="1"/>
</dbReference>
<dbReference type="PANTHER" id="PTHR43547:SF2">
    <property type="entry name" value="HYBRID SIGNAL TRANSDUCTION HISTIDINE KINASE C"/>
    <property type="match status" value="1"/>
</dbReference>
<dbReference type="InterPro" id="IPR018060">
    <property type="entry name" value="HTH_AraC"/>
</dbReference>
<dbReference type="PRINTS" id="PR00032">
    <property type="entry name" value="HTHARAC"/>
</dbReference>
<dbReference type="Proteomes" id="UP000660862">
    <property type="component" value="Unassembled WGS sequence"/>
</dbReference>
<keyword evidence="3" id="KW-0238">DNA-binding</keyword>
<keyword evidence="5" id="KW-1133">Transmembrane helix</keyword>
<dbReference type="SMART" id="SM00342">
    <property type="entry name" value="HTH_ARAC"/>
    <property type="match status" value="1"/>
</dbReference>
<dbReference type="InterPro" id="IPR013783">
    <property type="entry name" value="Ig-like_fold"/>
</dbReference>
<protein>
    <recommendedName>
        <fullName evidence="6">HTH araC/xylS-type domain-containing protein</fullName>
    </recommendedName>
</protein>
<evidence type="ECO:0000256" key="2">
    <source>
        <dbReference type="ARBA" id="ARBA00023015"/>
    </source>
</evidence>
<evidence type="ECO:0000259" key="6">
    <source>
        <dbReference type="PROSITE" id="PS01124"/>
    </source>
</evidence>
<dbReference type="PROSITE" id="PS01124">
    <property type="entry name" value="HTH_ARAC_FAMILY_2"/>
    <property type="match status" value="1"/>
</dbReference>
<reference evidence="7" key="1">
    <citation type="journal article" date="2014" name="Int. J. Syst. Evol. Microbiol.">
        <title>Complete genome sequence of Corynebacterium casei LMG S-19264T (=DSM 44701T), isolated from a smear-ripened cheese.</title>
        <authorList>
            <consortium name="US DOE Joint Genome Institute (JGI-PGF)"/>
            <person name="Walter F."/>
            <person name="Albersmeier A."/>
            <person name="Kalinowski J."/>
            <person name="Ruckert C."/>
        </authorList>
    </citation>
    <scope>NUCLEOTIDE SEQUENCE</scope>
    <source>
        <strain evidence="7">CGMCC 1.12195</strain>
    </source>
</reference>
<keyword evidence="1" id="KW-0597">Phosphoprotein</keyword>
<dbReference type="SUPFAM" id="SSF63829">
    <property type="entry name" value="Calcium-dependent phosphotriesterase"/>
    <property type="match status" value="2"/>
</dbReference>
<dbReference type="Pfam" id="PF07494">
    <property type="entry name" value="Reg_prop"/>
    <property type="match status" value="8"/>
</dbReference>
<dbReference type="Pfam" id="PF07495">
    <property type="entry name" value="Y_Y_Y"/>
    <property type="match status" value="1"/>
</dbReference>
<dbReference type="GO" id="GO:0000155">
    <property type="term" value="F:phosphorelay sensor kinase activity"/>
    <property type="evidence" value="ECO:0007669"/>
    <property type="project" value="TreeGrafter"/>
</dbReference>
<proteinExistence type="predicted"/>
<dbReference type="InterPro" id="IPR011123">
    <property type="entry name" value="Y_Y_Y"/>
</dbReference>
<sequence length="961" mass="108954">MVVGCLLPFRGVSQAVQFQQLSVEEGLSHNHVTAIVKDKRGFLWFGTPAGLSRYDGHEVKVFRHAANQPYSIVDSDILDLFVGPHRQLWVKTKLGMNIYDDRREQFIRNVDSVLQSMGLPIAEIIAIQRNDQGKCWFLQAEGMVSSYDEQNGVVSSYPRADPAAPVTGIALDRSGKAWTVDQQGTVCQLEGGSRVAYRLRDRDGGDQGSADFQLFIDRNGYPWVYAASLPVGVYWWPDEQGPPLHLTTESEGMSLNNQLIFGMAEDPDGNIWIATDHGGINLVDPKNRQISYLLHDEYNDRTISQNSVMAIYCDVDGILWAGTFKRGVSYYHPSQIQFALYQRQRGRGESVLPFDDINQFVEDEKGNVWIGTNGGGLIYFDRRANRFTQYRHNPKDPHSLGSDVIVNLYIDRKGVLWIGTYHGGLNRFDGHRFVRYTHDALNPASIPDNSVWEIYEDTRGRFWVGTLKAGLAQLNRATGRFTRLGFGEQGFTQSAYISAITEDQRGGIWFGTATGVEMLTPEGTFKLFSYRGDQPGALSNDHVNEIIEDGHQRIWVATREGLNLYDAATGTFRAFRMEDGLPDNTVLGVVEDREGTIWVSTARGISAIREEISNPGQWRFWNYDRRDGLQGNAFNEDAICLLSTGELLFGGPSGFNVIDPAHIQSPPSTQTPPVLTDFQLFNRSVDVSQWLGRKEVTLSHEQDMLGFVVASLYFLNKDRAYFRYKLEGFDQDWVAMDRRTRKAAFTNLDPGNYQFRVMVSEDGENWSVPYTLASITIMPPFWRTGWAYFLYTVFGLGSILLIRHIERTREKTRFALQRERQEARSKLENVLKQQATMEQVYKKKLDVFPSEKPVMTADESFLRKALDTVEQHMAEADFSVESFAHAMHVSRVSLYKRILTLTGHTPSEFIRNIRLRRGAQLLEQSGLTVAEIAYEVGFSNPKPFSKYFKALYGVAPSAYRK</sequence>
<keyword evidence="2" id="KW-0805">Transcription regulation</keyword>
<dbReference type="InterPro" id="IPR011110">
    <property type="entry name" value="Reg_prop"/>
</dbReference>
<dbReference type="SUPFAM" id="SSF101898">
    <property type="entry name" value="NHL repeat"/>
    <property type="match status" value="1"/>
</dbReference>
<dbReference type="PROSITE" id="PS00041">
    <property type="entry name" value="HTH_ARAC_FAMILY_1"/>
    <property type="match status" value="1"/>
</dbReference>
<dbReference type="InterPro" id="IPR015943">
    <property type="entry name" value="WD40/YVTN_repeat-like_dom_sf"/>
</dbReference>
<feature type="transmembrane region" description="Helical" evidence="5">
    <location>
        <begin position="785"/>
        <end position="803"/>
    </location>
</feature>
<dbReference type="GO" id="GO:0043565">
    <property type="term" value="F:sequence-specific DNA binding"/>
    <property type="evidence" value="ECO:0007669"/>
    <property type="project" value="InterPro"/>
</dbReference>
<evidence type="ECO:0000256" key="3">
    <source>
        <dbReference type="ARBA" id="ARBA00023125"/>
    </source>
</evidence>
<dbReference type="InterPro" id="IPR009057">
    <property type="entry name" value="Homeodomain-like_sf"/>
</dbReference>
<evidence type="ECO:0000256" key="5">
    <source>
        <dbReference type="SAM" id="Phobius"/>
    </source>
</evidence>
<keyword evidence="8" id="KW-1185">Reference proteome</keyword>
<dbReference type="InterPro" id="IPR018062">
    <property type="entry name" value="HTH_AraC-typ_CS"/>
</dbReference>
<keyword evidence="5" id="KW-0812">Transmembrane</keyword>
<organism evidence="7 8">
    <name type="scientific">Parapedobacter pyrenivorans</name>
    <dbReference type="NCBI Taxonomy" id="1305674"/>
    <lineage>
        <taxon>Bacteria</taxon>
        <taxon>Pseudomonadati</taxon>
        <taxon>Bacteroidota</taxon>
        <taxon>Sphingobacteriia</taxon>
        <taxon>Sphingobacteriales</taxon>
        <taxon>Sphingobacteriaceae</taxon>
        <taxon>Parapedobacter</taxon>
    </lineage>
</organism>
<keyword evidence="4" id="KW-0804">Transcription</keyword>
<dbReference type="Gene3D" id="2.130.10.10">
    <property type="entry name" value="YVTN repeat-like/Quinoprotein amine dehydrogenase"/>
    <property type="match status" value="2"/>
</dbReference>
<dbReference type="InterPro" id="IPR020449">
    <property type="entry name" value="Tscrpt_reg_AraC-type_HTH"/>
</dbReference>
<dbReference type="AlphaFoldDB" id="A0A917MG98"/>
<dbReference type="EMBL" id="BMER01000005">
    <property type="protein sequence ID" value="GGG99572.1"/>
    <property type="molecule type" value="Genomic_DNA"/>
</dbReference>
<name>A0A917MG98_9SPHI</name>
<feature type="domain" description="HTH araC/xylS-type" evidence="6">
    <location>
        <begin position="863"/>
        <end position="961"/>
    </location>
</feature>
<dbReference type="SUPFAM" id="SSF46689">
    <property type="entry name" value="Homeodomain-like"/>
    <property type="match status" value="1"/>
</dbReference>
<evidence type="ECO:0000313" key="8">
    <source>
        <dbReference type="Proteomes" id="UP000660862"/>
    </source>
</evidence>
<reference evidence="7" key="2">
    <citation type="submission" date="2020-09" db="EMBL/GenBank/DDBJ databases">
        <authorList>
            <person name="Sun Q."/>
            <person name="Zhou Y."/>
        </authorList>
    </citation>
    <scope>NUCLEOTIDE SEQUENCE</scope>
    <source>
        <strain evidence="7">CGMCC 1.12195</strain>
    </source>
</reference>
<dbReference type="Gene3D" id="1.10.10.60">
    <property type="entry name" value="Homeodomain-like"/>
    <property type="match status" value="1"/>
</dbReference>
<evidence type="ECO:0000256" key="4">
    <source>
        <dbReference type="ARBA" id="ARBA00023163"/>
    </source>
</evidence>
<accession>A0A917MG98</accession>
<comment type="caution">
    <text evidence="7">The sequence shown here is derived from an EMBL/GenBank/DDBJ whole genome shotgun (WGS) entry which is preliminary data.</text>
</comment>
<dbReference type="Gene3D" id="2.60.40.10">
    <property type="entry name" value="Immunoglobulins"/>
    <property type="match status" value="1"/>
</dbReference>
<gene>
    <name evidence="7" type="ORF">GCM10007415_39210</name>
</gene>
<evidence type="ECO:0000256" key="1">
    <source>
        <dbReference type="ARBA" id="ARBA00022553"/>
    </source>
</evidence>
<keyword evidence="5" id="KW-0472">Membrane</keyword>
<dbReference type="PANTHER" id="PTHR43547">
    <property type="entry name" value="TWO-COMPONENT HISTIDINE KINASE"/>
    <property type="match status" value="1"/>
</dbReference>
<evidence type="ECO:0000313" key="7">
    <source>
        <dbReference type="EMBL" id="GGG99572.1"/>
    </source>
</evidence>
<dbReference type="GO" id="GO:0003700">
    <property type="term" value="F:DNA-binding transcription factor activity"/>
    <property type="evidence" value="ECO:0007669"/>
    <property type="project" value="InterPro"/>
</dbReference>